<dbReference type="Proteomes" id="UP000249757">
    <property type="component" value="Unassembled WGS sequence"/>
</dbReference>
<feature type="chain" id="PRO_5042701120" evidence="1">
    <location>
        <begin position="23"/>
        <end position="242"/>
    </location>
</feature>
<dbReference type="EMBL" id="NRDI02000010">
    <property type="protein sequence ID" value="KAI1513263.1"/>
    <property type="molecule type" value="Genomic_DNA"/>
</dbReference>
<comment type="caution">
    <text evidence="3">The sequence shown here is derived from an EMBL/GenBank/DDBJ whole genome shotgun (WGS) entry which is preliminary data.</text>
</comment>
<name>A0A2W1FTP4_9PLEO</name>
<dbReference type="AlphaFoldDB" id="A0A2W1FTP4"/>
<reference evidence="5" key="4">
    <citation type="journal article" date="2022" name="Microb. Genom.">
        <title>A global pangenome for the wheat fungal pathogen Pyrenophora tritici-repentis and prediction of effector protein structural homology.</title>
        <authorList>
            <person name="Moolhuijzen P.M."/>
            <person name="See P.T."/>
            <person name="Shi G."/>
            <person name="Powell H.R."/>
            <person name="Cockram J."/>
            <person name="Jorgensen L.N."/>
            <person name="Benslimane H."/>
            <person name="Strelkov S.E."/>
            <person name="Turner J."/>
            <person name="Liu Z."/>
            <person name="Moffat C.S."/>
        </authorList>
    </citation>
    <scope>NUCLEOTIDE SEQUENCE [LARGE SCALE GENOMIC DNA]</scope>
</reference>
<dbReference type="OrthoDB" id="3908196at2759"/>
<evidence type="ECO:0000313" key="5">
    <source>
        <dbReference type="Proteomes" id="UP000249757"/>
    </source>
</evidence>
<dbReference type="EMBL" id="NQIK02000001">
    <property type="protein sequence ID" value="KAF7579404.1"/>
    <property type="molecule type" value="Genomic_DNA"/>
</dbReference>
<dbReference type="OMA" id="CEYMVEC"/>
<accession>A0A2W1FTP4</accession>
<reference evidence="3" key="2">
    <citation type="submission" date="2021-05" db="EMBL/GenBank/DDBJ databases">
        <authorList>
            <person name="Moolhuijzen P.M."/>
            <person name="Moffat C.S."/>
        </authorList>
    </citation>
    <scope>NUCLEOTIDE SEQUENCE</scope>
    <source>
        <strain evidence="3">86-124</strain>
    </source>
</reference>
<feature type="signal peptide" evidence="1">
    <location>
        <begin position="1"/>
        <end position="22"/>
    </location>
</feature>
<dbReference type="Proteomes" id="UP000245464">
    <property type="component" value="Chromosome 1"/>
</dbReference>
<protein>
    <submittedName>
        <fullName evidence="2">Pneumo-att-G multi-domain protein</fullName>
    </submittedName>
</protein>
<evidence type="ECO:0000313" key="2">
    <source>
        <dbReference type="EMBL" id="KAF7579404.1"/>
    </source>
</evidence>
<evidence type="ECO:0000313" key="4">
    <source>
        <dbReference type="Proteomes" id="UP000245464"/>
    </source>
</evidence>
<evidence type="ECO:0000313" key="3">
    <source>
        <dbReference type="EMBL" id="KAI1513263.1"/>
    </source>
</evidence>
<gene>
    <name evidence="3" type="ORF">Ptr86124_008283</name>
    <name evidence="2" type="ORF">PtrM4_036440</name>
</gene>
<proteinExistence type="predicted"/>
<organism evidence="3 5">
    <name type="scientific">Pyrenophora tritici-repentis</name>
    <dbReference type="NCBI Taxonomy" id="45151"/>
    <lineage>
        <taxon>Eukaryota</taxon>
        <taxon>Fungi</taxon>
        <taxon>Dikarya</taxon>
        <taxon>Ascomycota</taxon>
        <taxon>Pezizomycotina</taxon>
        <taxon>Dothideomycetes</taxon>
        <taxon>Pleosporomycetidae</taxon>
        <taxon>Pleosporales</taxon>
        <taxon>Pleosporineae</taxon>
        <taxon>Pleosporaceae</taxon>
        <taxon>Pyrenophora</taxon>
    </lineage>
</organism>
<reference evidence="2 4" key="1">
    <citation type="journal article" date="2018" name="BMC Genomics">
        <title>Comparative genomics of the wheat fungal pathogen Pyrenophora tritici-repentis reveals chromosomal variations and genome plasticity.</title>
        <authorList>
            <person name="Moolhuijzen P."/>
            <person name="See P.T."/>
            <person name="Hane J.K."/>
            <person name="Shi G."/>
            <person name="Liu Z."/>
            <person name="Oliver R.P."/>
            <person name="Moffat C.S."/>
        </authorList>
    </citation>
    <scope>NUCLEOTIDE SEQUENCE [LARGE SCALE GENOMIC DNA]</scope>
    <source>
        <strain evidence="2">M4</strain>
    </source>
</reference>
<keyword evidence="5" id="KW-1185">Reference proteome</keyword>
<reference evidence="3" key="3">
    <citation type="journal article" date="2022" name="bioRxiv">
        <title>A global pangenome for the wheat fungal pathogen Pyrenophora tritici-repentis and prediction of effector protein structural homology.</title>
        <authorList>
            <person name="Moolhuijzen P."/>
            <person name="See P.T."/>
            <person name="Shi G."/>
            <person name="Powell H.R."/>
            <person name="Cockram J."/>
            <person name="Jorgensen L.N."/>
            <person name="Benslimane H."/>
            <person name="Strelkov S.E."/>
            <person name="Turner J."/>
            <person name="Liu Z."/>
            <person name="Moffat C.S."/>
        </authorList>
    </citation>
    <scope>NUCLEOTIDE SEQUENCE</scope>
    <source>
        <strain evidence="3">86-124</strain>
    </source>
</reference>
<evidence type="ECO:0000256" key="1">
    <source>
        <dbReference type="SAM" id="SignalP"/>
    </source>
</evidence>
<sequence length="242" mass="25653">MKFQSNMLLAAMALAPAVVSAASKIQVEVRYSNEMIDVGNLELFAETWQKIYSTAGNGRSILSDTSYTTNASSCGSWDSKGDRDVRVKVNGQWGKIPDLGPNDSRDALVSTLSKVLDEVSKGTGYNVFSNCYGLTWQEAIPKWPGPHACGGANPTVRPECMCDLGTAQCETHSWGHKVPSSIKANLYRDGALLADTLTIDFSANAVAKDEGCGMAGTVTKALATFIPGVGELFAAGIEISCA</sequence>
<keyword evidence="1" id="KW-0732">Signal</keyword>